<sequence length="55" mass="6198">MLVVSYNHIFREANKVVDALARNSLSSQEDIVLFNFSPRCIHSLLQTESSAAFLD</sequence>
<reference evidence="1 2" key="1">
    <citation type="journal article" date="2012" name="Nat. Biotechnol.">
        <title>Draft genome sequence of pigeonpea (Cajanus cajan), an orphan legume crop of resource-poor farmers.</title>
        <authorList>
            <person name="Varshney R.K."/>
            <person name="Chen W."/>
            <person name="Li Y."/>
            <person name="Bharti A.K."/>
            <person name="Saxena R.K."/>
            <person name="Schlueter J.A."/>
            <person name="Donoghue M.T."/>
            <person name="Azam S."/>
            <person name="Fan G."/>
            <person name="Whaley A.M."/>
            <person name="Farmer A.D."/>
            <person name="Sheridan J."/>
            <person name="Iwata A."/>
            <person name="Tuteja R."/>
            <person name="Penmetsa R.V."/>
            <person name="Wu W."/>
            <person name="Upadhyaya H.D."/>
            <person name="Yang S.P."/>
            <person name="Shah T."/>
            <person name="Saxena K.B."/>
            <person name="Michael T."/>
            <person name="McCombie W.R."/>
            <person name="Yang B."/>
            <person name="Zhang G."/>
            <person name="Yang H."/>
            <person name="Wang J."/>
            <person name="Spillane C."/>
            <person name="Cook D.R."/>
            <person name="May G.D."/>
            <person name="Xu X."/>
            <person name="Jackson S.A."/>
        </authorList>
    </citation>
    <scope>NUCLEOTIDE SEQUENCE [LARGE SCALE GENOMIC DNA]</scope>
    <source>
        <strain evidence="2">cv. Asha</strain>
    </source>
</reference>
<evidence type="ECO:0000313" key="2">
    <source>
        <dbReference type="Proteomes" id="UP000075243"/>
    </source>
</evidence>
<name>A0A151TYS8_CAJCA</name>
<organism evidence="1 2">
    <name type="scientific">Cajanus cajan</name>
    <name type="common">Pigeon pea</name>
    <name type="synonym">Cajanus indicus</name>
    <dbReference type="NCBI Taxonomy" id="3821"/>
    <lineage>
        <taxon>Eukaryota</taxon>
        <taxon>Viridiplantae</taxon>
        <taxon>Streptophyta</taxon>
        <taxon>Embryophyta</taxon>
        <taxon>Tracheophyta</taxon>
        <taxon>Spermatophyta</taxon>
        <taxon>Magnoliopsida</taxon>
        <taxon>eudicotyledons</taxon>
        <taxon>Gunneridae</taxon>
        <taxon>Pentapetalae</taxon>
        <taxon>rosids</taxon>
        <taxon>fabids</taxon>
        <taxon>Fabales</taxon>
        <taxon>Fabaceae</taxon>
        <taxon>Papilionoideae</taxon>
        <taxon>50 kb inversion clade</taxon>
        <taxon>NPAAA clade</taxon>
        <taxon>indigoferoid/millettioid clade</taxon>
        <taxon>Phaseoleae</taxon>
        <taxon>Cajanus</taxon>
    </lineage>
</organism>
<accession>A0A151TYS8</accession>
<dbReference type="AlphaFoldDB" id="A0A151TYS8"/>
<dbReference type="EMBL" id="CM003604">
    <property type="protein sequence ID" value="KYP72229.1"/>
    <property type="molecule type" value="Genomic_DNA"/>
</dbReference>
<gene>
    <name evidence="1" type="ORF">KK1_004816</name>
</gene>
<dbReference type="Proteomes" id="UP000075243">
    <property type="component" value="Chromosome 2"/>
</dbReference>
<proteinExistence type="predicted"/>
<evidence type="ECO:0000313" key="1">
    <source>
        <dbReference type="EMBL" id="KYP72229.1"/>
    </source>
</evidence>
<keyword evidence="2" id="KW-1185">Reference proteome</keyword>
<protein>
    <submittedName>
        <fullName evidence="1">Uncharacterized protein</fullName>
    </submittedName>
</protein>
<dbReference type="Gramene" id="C.cajan_04696.t">
    <property type="protein sequence ID" value="C.cajan_04696.t.cds1"/>
    <property type="gene ID" value="C.cajan_04696"/>
</dbReference>